<sequence>MKKISILGAGWLGSPLALQLKANGHQVKVSTTTTEKLLFFKENNIDAFLITIGDTANNGLDQLLAETDLLIITVPPGRTQNIEENYVDKIKYVLPFIKKHQIKEVIFTSSTTVYLSLRGIVDENTPIVPVSEMDRQIVTIEQLLLNNLNFNASILRLGGLIGEDRHPVRFIVKKDLVEDANNPVNMVHRNDIIRFMERMLTSNIPNEIFNIVAPIEHNRRDFYTREANKLNLSPLPNFIDNPNADMRKVSGKKITDRYGLEYLYLLD</sequence>
<reference evidence="2 3" key="1">
    <citation type="submission" date="2016-10" db="EMBL/GenBank/DDBJ databases">
        <authorList>
            <person name="de Groot N.N."/>
        </authorList>
    </citation>
    <scope>NUCLEOTIDE SEQUENCE [LARGE SCALE GENOMIC DNA]</scope>
    <source>
        <strain evidence="2 3">CGMCC 1.10825</strain>
    </source>
</reference>
<dbReference type="PANTHER" id="PTHR48079">
    <property type="entry name" value="PROTEIN YEEZ"/>
    <property type="match status" value="1"/>
</dbReference>
<protein>
    <submittedName>
        <fullName evidence="2">Nucleoside-diphosphate-sugar epimerase</fullName>
    </submittedName>
</protein>
<dbReference type="OrthoDB" id="751203at2"/>
<dbReference type="InterPro" id="IPR051783">
    <property type="entry name" value="NAD(P)-dependent_oxidoreduct"/>
</dbReference>
<evidence type="ECO:0000259" key="1">
    <source>
        <dbReference type="Pfam" id="PF13460"/>
    </source>
</evidence>
<proteinExistence type="predicted"/>
<dbReference type="GO" id="GO:0004029">
    <property type="term" value="F:aldehyde dehydrogenase (NAD+) activity"/>
    <property type="evidence" value="ECO:0007669"/>
    <property type="project" value="TreeGrafter"/>
</dbReference>
<dbReference type="AlphaFoldDB" id="A0A1H6JT45"/>
<dbReference type="InterPro" id="IPR036291">
    <property type="entry name" value="NAD(P)-bd_dom_sf"/>
</dbReference>
<dbReference type="RefSeq" id="WP_091096408.1">
    <property type="nucleotide sequence ID" value="NZ_FNXE01000006.1"/>
</dbReference>
<dbReference type="InterPro" id="IPR016040">
    <property type="entry name" value="NAD(P)-bd_dom"/>
</dbReference>
<accession>A0A1H6JT45</accession>
<dbReference type="PANTHER" id="PTHR48079:SF6">
    <property type="entry name" value="NAD(P)-BINDING DOMAIN-CONTAINING PROTEIN-RELATED"/>
    <property type="match status" value="1"/>
</dbReference>
<evidence type="ECO:0000313" key="2">
    <source>
        <dbReference type="EMBL" id="SEH65675.1"/>
    </source>
</evidence>
<dbReference type="EMBL" id="FNXE01000006">
    <property type="protein sequence ID" value="SEH65675.1"/>
    <property type="molecule type" value="Genomic_DNA"/>
</dbReference>
<dbReference type="Gene3D" id="3.40.50.720">
    <property type="entry name" value="NAD(P)-binding Rossmann-like Domain"/>
    <property type="match status" value="1"/>
</dbReference>
<name>A0A1H6JT45_9FLAO</name>
<gene>
    <name evidence="2" type="ORF">SAMN02927937_00718</name>
</gene>
<dbReference type="SUPFAM" id="SSF51735">
    <property type="entry name" value="NAD(P)-binding Rossmann-fold domains"/>
    <property type="match status" value="1"/>
</dbReference>
<dbReference type="GO" id="GO:0005737">
    <property type="term" value="C:cytoplasm"/>
    <property type="evidence" value="ECO:0007669"/>
    <property type="project" value="TreeGrafter"/>
</dbReference>
<organism evidence="2 3">
    <name type="scientific">Paenimyroides marinum</name>
    <dbReference type="NCBI Taxonomy" id="1159016"/>
    <lineage>
        <taxon>Bacteria</taxon>
        <taxon>Pseudomonadati</taxon>
        <taxon>Bacteroidota</taxon>
        <taxon>Flavobacteriia</taxon>
        <taxon>Flavobacteriales</taxon>
        <taxon>Flavobacteriaceae</taxon>
        <taxon>Paenimyroides</taxon>
    </lineage>
</organism>
<dbReference type="Proteomes" id="UP000199634">
    <property type="component" value="Unassembled WGS sequence"/>
</dbReference>
<dbReference type="STRING" id="1159016.SAMN02927937_00718"/>
<dbReference type="Pfam" id="PF13460">
    <property type="entry name" value="NAD_binding_10"/>
    <property type="match status" value="1"/>
</dbReference>
<keyword evidence="3" id="KW-1185">Reference proteome</keyword>
<feature type="domain" description="NAD(P)-binding" evidence="1">
    <location>
        <begin position="9"/>
        <end position="201"/>
    </location>
</feature>
<evidence type="ECO:0000313" key="3">
    <source>
        <dbReference type="Proteomes" id="UP000199634"/>
    </source>
</evidence>